<dbReference type="EMBL" id="CP000477">
    <property type="protein sequence ID" value="ABK14683.1"/>
    <property type="molecule type" value="Genomic_DNA"/>
</dbReference>
<gene>
    <name evidence="9" type="primary">secD</name>
    <name evidence="11" type="ordered locus">Mthe_0895</name>
</gene>
<dbReference type="HAMAP" id="MF_01463_A">
    <property type="entry name" value="SecD_A"/>
    <property type="match status" value="1"/>
</dbReference>
<dbReference type="RefSeq" id="WP_011696078.1">
    <property type="nucleotide sequence ID" value="NC_008553.1"/>
</dbReference>
<keyword evidence="4 9" id="KW-0812">Transmembrane</keyword>
<feature type="transmembrane region" description="Helical" evidence="9">
    <location>
        <begin position="524"/>
        <end position="542"/>
    </location>
</feature>
<dbReference type="AlphaFoldDB" id="A0B7K9"/>
<dbReference type="STRING" id="349307.Mthe_0895"/>
<dbReference type="GO" id="GO:0065002">
    <property type="term" value="P:intracellular protein transmembrane transport"/>
    <property type="evidence" value="ECO:0007669"/>
    <property type="project" value="UniProtKB-UniRule"/>
</dbReference>
<feature type="transmembrane region" description="Helical" evidence="9">
    <location>
        <begin position="389"/>
        <end position="408"/>
    </location>
</feature>
<dbReference type="GO" id="GO:0005886">
    <property type="term" value="C:plasma membrane"/>
    <property type="evidence" value="ECO:0007669"/>
    <property type="project" value="UniProtKB-SubCell"/>
</dbReference>
<dbReference type="InterPro" id="IPR048634">
    <property type="entry name" value="SecD_SecF_C"/>
</dbReference>
<name>A0B7K9_METTP</name>
<evidence type="ECO:0000256" key="6">
    <source>
        <dbReference type="ARBA" id="ARBA00022989"/>
    </source>
</evidence>
<dbReference type="Gene3D" id="3.30.70.3220">
    <property type="match status" value="1"/>
</dbReference>
<keyword evidence="7 9" id="KW-0811">Translocation</keyword>
<feature type="transmembrane region" description="Helical" evidence="9">
    <location>
        <begin position="415"/>
        <end position="437"/>
    </location>
</feature>
<evidence type="ECO:0000313" key="11">
    <source>
        <dbReference type="EMBL" id="ABK14683.1"/>
    </source>
</evidence>
<protein>
    <recommendedName>
        <fullName evidence="9">Protein-export membrane protein SecD</fullName>
    </recommendedName>
</protein>
<comment type="subunit">
    <text evidence="9">Part of the protein translocation apparatus. Forms a complex with SecF.</text>
</comment>
<dbReference type="SUPFAM" id="SSF82866">
    <property type="entry name" value="Multidrug efflux transporter AcrB transmembrane domain"/>
    <property type="match status" value="1"/>
</dbReference>
<evidence type="ECO:0000256" key="2">
    <source>
        <dbReference type="ARBA" id="ARBA00022448"/>
    </source>
</evidence>
<evidence type="ECO:0000256" key="4">
    <source>
        <dbReference type="ARBA" id="ARBA00022692"/>
    </source>
</evidence>
<organism evidence="11 12">
    <name type="scientific">Methanothrix thermoacetophila (strain DSM 6194 / JCM 14653 / NBRC 101360 / PT)</name>
    <name type="common">Methanosaeta thermophila</name>
    <dbReference type="NCBI Taxonomy" id="349307"/>
    <lineage>
        <taxon>Archaea</taxon>
        <taxon>Methanobacteriati</taxon>
        <taxon>Methanobacteriota</taxon>
        <taxon>Stenosarchaea group</taxon>
        <taxon>Methanomicrobia</taxon>
        <taxon>Methanotrichales</taxon>
        <taxon>Methanotrichaceae</taxon>
        <taxon>Methanothrix</taxon>
    </lineage>
</organism>
<dbReference type="InterPro" id="IPR022813">
    <property type="entry name" value="SecD/SecF_arch_bac"/>
</dbReference>
<dbReference type="Proteomes" id="UP000000674">
    <property type="component" value="Chromosome"/>
</dbReference>
<feature type="domain" description="Protein export membrane protein SecD/SecF C-terminal" evidence="10">
    <location>
        <begin position="370"/>
        <end position="539"/>
    </location>
</feature>
<dbReference type="HOGENOM" id="CLU_007894_5_1_2"/>
<evidence type="ECO:0000256" key="5">
    <source>
        <dbReference type="ARBA" id="ARBA00022927"/>
    </source>
</evidence>
<dbReference type="PANTHER" id="PTHR30081">
    <property type="entry name" value="PROTEIN-EXPORT MEMBRANE PROTEIN SEC"/>
    <property type="match status" value="1"/>
</dbReference>
<evidence type="ECO:0000256" key="1">
    <source>
        <dbReference type="ARBA" id="ARBA00004651"/>
    </source>
</evidence>
<sequence>MSLAGSISKDPRVIIYIAAVVLALIFVLTPIPGYVGMNSGLKYGLDLEGGSWLQLELEGAIVQLDVDPVNILEREFQGAWVVEDVSRRGDSYVITIDGKVPETLPEDLGYPGSRVLVRDNTTRITVPISPEGVVVNYLKTRLDSDVRIVGVEPVRYEIRSNVTREQLDSILSEVNGRVAPGEDTFISGLTPETVDETKEILDKKLNRLGLKDIKVRVVDNRFITIDLAGVNVSTAEEVVGKPGKFEIRIQVGPNETRHVVYGDAVESVDLPRGDRSGMWGVPFTLSEEGALAFQRIAKEVGATRNPKAHEVSMYLDKDEIFSAPLAPELASALDKAPMRNLVAEVGTGDAGSRKAKELYIHLREGALPVNVKIIGSGQVDAALGSQFKFQVALAGILAILAVGLMVFYRYRERRIVLPIVCTSFSEVIMMLGIWSAAGWQLDLASIAGIIMVIGTGVDHLFIITDELLHGERITERSEQEAKGVLLTGKIYLARLSRAFYIILGAAVTTIAAMIPLLWMGFGALMGFALITIIGVLIGVGIARPAYGRIIGYILGEAA</sequence>
<evidence type="ECO:0000256" key="7">
    <source>
        <dbReference type="ARBA" id="ARBA00023010"/>
    </source>
</evidence>
<comment type="similarity">
    <text evidence="9">Belongs to the SecD/SecF family. SecD subfamily.</text>
</comment>
<evidence type="ECO:0000313" key="12">
    <source>
        <dbReference type="Proteomes" id="UP000000674"/>
    </source>
</evidence>
<keyword evidence="2 9" id="KW-0813">Transport</keyword>
<accession>A0B7K9</accession>
<reference evidence="11 12" key="1">
    <citation type="submission" date="2006-10" db="EMBL/GenBank/DDBJ databases">
        <title>Complete sequence of Methanosaeta thermophila PT.</title>
        <authorList>
            <consortium name="US DOE Joint Genome Institute"/>
            <person name="Copeland A."/>
            <person name="Lucas S."/>
            <person name="Lapidus A."/>
            <person name="Barry K."/>
            <person name="Detter J.C."/>
            <person name="Glavina del Rio T."/>
            <person name="Hammon N."/>
            <person name="Israni S."/>
            <person name="Pitluck S."/>
            <person name="Chain P."/>
            <person name="Malfatti S."/>
            <person name="Shin M."/>
            <person name="Vergez L."/>
            <person name="Schmutz J."/>
            <person name="Larimer F."/>
            <person name="Land M."/>
            <person name="Hauser L."/>
            <person name="Kyrpides N."/>
            <person name="Kim E."/>
            <person name="Smith K.S."/>
            <person name="Ingram-Smith C."/>
            <person name="Richardson P."/>
        </authorList>
    </citation>
    <scope>NUCLEOTIDE SEQUENCE [LARGE SCALE GENOMIC DNA]</scope>
    <source>
        <strain evidence="12">DSM 6194 / JCM 14653 / NBRC 101360 / PT</strain>
    </source>
</reference>
<dbReference type="InterPro" id="IPR024912">
    <property type="entry name" value="SecD_arc"/>
</dbReference>
<dbReference type="NCBIfam" id="NF006217">
    <property type="entry name" value="PRK08343.1-3"/>
    <property type="match status" value="1"/>
</dbReference>
<dbReference type="GO" id="GO:0006605">
    <property type="term" value="P:protein targeting"/>
    <property type="evidence" value="ECO:0007669"/>
    <property type="project" value="UniProtKB-UniRule"/>
</dbReference>
<comment type="subcellular location">
    <subcellularLocation>
        <location evidence="1 9">Cell membrane</location>
        <topology evidence="1 9">Multi-pass membrane protein</topology>
    </subcellularLocation>
</comment>
<dbReference type="GeneID" id="4462359"/>
<evidence type="ECO:0000256" key="9">
    <source>
        <dbReference type="HAMAP-Rule" id="MF_01463"/>
    </source>
</evidence>
<comment type="function">
    <text evidence="9">Involved in protein export.</text>
</comment>
<dbReference type="PANTHER" id="PTHR30081:SF1">
    <property type="entry name" value="PROTEIN TRANSLOCASE SUBUNIT SECD"/>
    <property type="match status" value="1"/>
</dbReference>
<evidence type="ECO:0000256" key="8">
    <source>
        <dbReference type="ARBA" id="ARBA00023136"/>
    </source>
</evidence>
<feature type="transmembrane region" description="Helical" evidence="9">
    <location>
        <begin position="12"/>
        <end position="35"/>
    </location>
</feature>
<keyword evidence="8 9" id="KW-0472">Membrane</keyword>
<dbReference type="Pfam" id="PF02355">
    <property type="entry name" value="SecD_SecF_C"/>
    <property type="match status" value="1"/>
</dbReference>
<evidence type="ECO:0000259" key="10">
    <source>
        <dbReference type="Pfam" id="PF02355"/>
    </source>
</evidence>
<keyword evidence="3 9" id="KW-1003">Cell membrane</keyword>
<keyword evidence="12" id="KW-1185">Reference proteome</keyword>
<keyword evidence="6 9" id="KW-1133">Transmembrane helix</keyword>
<feature type="transmembrane region" description="Helical" evidence="9">
    <location>
        <begin position="443"/>
        <end position="463"/>
    </location>
</feature>
<dbReference type="KEGG" id="mtp:Mthe_0895"/>
<dbReference type="OrthoDB" id="146638at2157"/>
<keyword evidence="5 9" id="KW-0653">Protein transport</keyword>
<proteinExistence type="inferred from homology"/>
<feature type="transmembrane region" description="Helical" evidence="9">
    <location>
        <begin position="498"/>
        <end position="518"/>
    </location>
</feature>
<dbReference type="Gene3D" id="1.20.1640.10">
    <property type="entry name" value="Multidrug efflux transporter AcrB transmembrane domain"/>
    <property type="match status" value="1"/>
</dbReference>
<evidence type="ECO:0000256" key="3">
    <source>
        <dbReference type="ARBA" id="ARBA00022475"/>
    </source>
</evidence>